<dbReference type="HAMAP" id="MF_01209">
    <property type="entry name" value="CPSase_S_chain"/>
    <property type="match status" value="1"/>
</dbReference>
<accession>A0ABT3NBK4</accession>
<feature type="binding site" evidence="8">
    <location>
        <position position="272"/>
    </location>
    <ligand>
        <name>L-glutamine</name>
        <dbReference type="ChEBI" id="CHEBI:58359"/>
    </ligand>
</feature>
<comment type="function">
    <text evidence="8">Small subunit of the glutamine-dependent carbamoyl phosphate synthetase (CPSase). CPSase catalyzes the formation of carbamoyl phosphate from the ammonia moiety of glutamine, carbonate, and phosphate donated by ATP, constituting the first step of 2 biosynthetic pathways, one leading to arginine and/or urea and the other to pyrimidine nucleotides. The small subunit (glutamine amidotransferase) binds and cleaves glutamine to supply the large subunit with the substrate ammonia.</text>
</comment>
<feature type="binding site" evidence="8">
    <location>
        <position position="45"/>
    </location>
    <ligand>
        <name>L-glutamine</name>
        <dbReference type="ChEBI" id="CHEBI:58359"/>
    </ligand>
</feature>
<gene>
    <name evidence="8 10" type="primary">carA</name>
    <name evidence="10" type="ORF">OOT00_12695</name>
</gene>
<dbReference type="PRINTS" id="PR00097">
    <property type="entry name" value="ANTSNTHASEII"/>
</dbReference>
<keyword evidence="3 8" id="KW-0436">Ligase</keyword>
<keyword evidence="8" id="KW-0665">Pyrimidine biosynthesis</keyword>
<feature type="binding site" evidence="8">
    <location>
        <position position="269"/>
    </location>
    <ligand>
        <name>L-glutamine</name>
        <dbReference type="ChEBI" id="CHEBI:58359"/>
    </ligand>
</feature>
<dbReference type="PANTHER" id="PTHR43418:SF7">
    <property type="entry name" value="CARBAMOYL-PHOSPHATE SYNTHASE SMALL CHAIN"/>
    <property type="match status" value="1"/>
</dbReference>
<sequence>MKAILALEDGRIFPCTSFTGAGEAGGEVVFNTSMTGYQEVLTDPSYRGQMVTMTCPLMGNYGVNPEDVESDRIQVAAFIVREYQDFYSNHRATSSLAAYLKSQDVMGIEGLDTRALTRHLREKGAMRAVISTLETDTVKLVEKAKALPSMTGRDLAREVSTEIPYFWRDGRRISLGPSAELNENIWKKNKNHTVAAFDFGIKYNILRSLETAGFEVLVLPATTSASTVKALNPDGIFLSNGPGDPEPVSYAVQTIGELIGFKPIFGICLGNQLLGLAMGAKTFKLPFGHRGGNQAVRNEVTKRVEITSQNHGFAVDISTLDSALVTVTHVNLNDGTLEGFRHNTLPIFTVQYHPEASPGPHDAHYLFNDFSEMVAEQKNKKTKGV</sequence>
<keyword evidence="4 8" id="KW-0547">Nucleotide-binding</keyword>
<comment type="similarity">
    <text evidence="2 8">Belongs to the CarA family.</text>
</comment>
<evidence type="ECO:0000256" key="1">
    <source>
        <dbReference type="ARBA" id="ARBA00005077"/>
    </source>
</evidence>
<evidence type="ECO:0000256" key="4">
    <source>
        <dbReference type="ARBA" id="ARBA00022741"/>
    </source>
</evidence>
<protein>
    <recommendedName>
        <fullName evidence="8">Carbamoyl phosphate synthase small chain</fullName>
        <ecNumber evidence="8">6.3.5.5</ecNumber>
    </recommendedName>
    <alternativeName>
        <fullName evidence="8">Carbamoyl phosphate synthetase glutamine chain</fullName>
    </alternativeName>
</protein>
<reference evidence="10 11" key="1">
    <citation type="submission" date="2022-11" db="EMBL/GenBank/DDBJ databases">
        <title>Desulfobotulus tamanensis H1 sp. nov. - anaerobic, alkaliphilic, sulphate reducing bacterium isolated from terrestrial mud volcano.</title>
        <authorList>
            <person name="Frolova A."/>
            <person name="Merkel A.Y."/>
            <person name="Slobodkin A.I."/>
        </authorList>
    </citation>
    <scope>NUCLEOTIDE SEQUENCE [LARGE SCALE GENOMIC DNA]</scope>
    <source>
        <strain evidence="10 11">H1</strain>
    </source>
</reference>
<feature type="binding site" evidence="8">
    <location>
        <position position="310"/>
    </location>
    <ligand>
        <name>L-glutamine</name>
        <dbReference type="ChEBI" id="CHEBI:58359"/>
    </ligand>
</feature>
<comment type="pathway">
    <text evidence="8">Pyrimidine metabolism; UMP biosynthesis via de novo pathway; (S)-dihydroorotate from bicarbonate: step 1/3.</text>
</comment>
<proteinExistence type="inferred from homology"/>
<feature type="active site" evidence="8">
    <location>
        <position position="353"/>
    </location>
</feature>
<dbReference type="EC" id="6.3.5.5" evidence="8"/>
<dbReference type="PRINTS" id="PR00099">
    <property type="entry name" value="CPSGATASE"/>
</dbReference>
<feature type="binding site" evidence="8">
    <location>
        <position position="243"/>
    </location>
    <ligand>
        <name>L-glutamine</name>
        <dbReference type="ChEBI" id="CHEBI:58359"/>
    </ligand>
</feature>
<dbReference type="InterPro" id="IPR017926">
    <property type="entry name" value="GATASE"/>
</dbReference>
<dbReference type="InterPro" id="IPR035686">
    <property type="entry name" value="CPSase_GATase1"/>
</dbReference>
<feature type="domain" description="Carbamoyl-phosphate synthase small subunit N-terminal" evidence="9">
    <location>
        <begin position="1"/>
        <end position="131"/>
    </location>
</feature>
<evidence type="ECO:0000259" key="9">
    <source>
        <dbReference type="SMART" id="SM01097"/>
    </source>
</evidence>
<dbReference type="NCBIfam" id="NF009475">
    <property type="entry name" value="PRK12838.1"/>
    <property type="match status" value="1"/>
</dbReference>
<comment type="catalytic activity">
    <reaction evidence="8">
        <text>L-glutamine + H2O = L-glutamate + NH4(+)</text>
        <dbReference type="Rhea" id="RHEA:15889"/>
        <dbReference type="ChEBI" id="CHEBI:15377"/>
        <dbReference type="ChEBI" id="CHEBI:28938"/>
        <dbReference type="ChEBI" id="CHEBI:29985"/>
        <dbReference type="ChEBI" id="CHEBI:58359"/>
    </reaction>
</comment>
<keyword evidence="6 8" id="KW-0315">Glutamine amidotransferase</keyword>
<dbReference type="InterPro" id="IPR050472">
    <property type="entry name" value="Anth_synth/Amidotransfase"/>
</dbReference>
<feature type="region of interest" description="CPSase" evidence="8">
    <location>
        <begin position="1"/>
        <end position="192"/>
    </location>
</feature>
<dbReference type="RefSeq" id="WP_265425756.1">
    <property type="nucleotide sequence ID" value="NZ_JAPFPW010000016.1"/>
</dbReference>
<comment type="subunit">
    <text evidence="8">Composed of two chains; the small (or glutamine) chain promotes the hydrolysis of glutamine to ammonia, which is used by the large (or ammonia) chain to synthesize carbamoyl phosphate. Tetramer of heterodimers (alpha,beta)4.</text>
</comment>
<dbReference type="PANTHER" id="PTHR43418">
    <property type="entry name" value="MULTIFUNCTIONAL TRYPTOPHAN BIOSYNTHESIS PROTEIN-RELATED"/>
    <property type="match status" value="1"/>
</dbReference>
<dbReference type="SUPFAM" id="SSF52317">
    <property type="entry name" value="Class I glutamine amidotransferase-like"/>
    <property type="match status" value="1"/>
</dbReference>
<dbReference type="PRINTS" id="PR00096">
    <property type="entry name" value="GATASE"/>
</dbReference>
<feature type="binding site" evidence="8">
    <location>
        <position position="241"/>
    </location>
    <ligand>
        <name>L-glutamine</name>
        <dbReference type="ChEBI" id="CHEBI:58359"/>
    </ligand>
</feature>
<dbReference type="InterPro" id="IPR036480">
    <property type="entry name" value="CarbP_synth_ssu_N_sf"/>
</dbReference>
<dbReference type="PROSITE" id="PS51273">
    <property type="entry name" value="GATASE_TYPE_1"/>
    <property type="match status" value="1"/>
</dbReference>
<name>A0ABT3NBK4_9BACT</name>
<feature type="binding site" evidence="8">
    <location>
        <position position="313"/>
    </location>
    <ligand>
        <name>L-glutamine</name>
        <dbReference type="ChEBI" id="CHEBI:58359"/>
    </ligand>
</feature>
<dbReference type="InterPro" id="IPR002474">
    <property type="entry name" value="CarbamoylP_synth_ssu_N"/>
</dbReference>
<feature type="active site" description="Nucleophile" evidence="8">
    <location>
        <position position="268"/>
    </location>
</feature>
<evidence type="ECO:0000256" key="2">
    <source>
        <dbReference type="ARBA" id="ARBA00007800"/>
    </source>
</evidence>
<dbReference type="SMART" id="SM01097">
    <property type="entry name" value="CPSase_sm_chain"/>
    <property type="match status" value="1"/>
</dbReference>
<evidence type="ECO:0000313" key="10">
    <source>
        <dbReference type="EMBL" id="MCW7754842.1"/>
    </source>
</evidence>
<evidence type="ECO:0000313" key="11">
    <source>
        <dbReference type="Proteomes" id="UP001209681"/>
    </source>
</evidence>
<dbReference type="GO" id="GO:0004088">
    <property type="term" value="F:carbamoyl-phosphate synthase (glutamine-hydrolyzing) activity"/>
    <property type="evidence" value="ECO:0007669"/>
    <property type="project" value="UniProtKB-EC"/>
</dbReference>
<feature type="binding site" evidence="8">
    <location>
        <position position="312"/>
    </location>
    <ligand>
        <name>L-glutamine</name>
        <dbReference type="ChEBI" id="CHEBI:58359"/>
    </ligand>
</feature>
<comment type="catalytic activity">
    <reaction evidence="7 8">
        <text>hydrogencarbonate + L-glutamine + 2 ATP + H2O = carbamoyl phosphate + L-glutamate + 2 ADP + phosphate + 2 H(+)</text>
        <dbReference type="Rhea" id="RHEA:18633"/>
        <dbReference type="ChEBI" id="CHEBI:15377"/>
        <dbReference type="ChEBI" id="CHEBI:15378"/>
        <dbReference type="ChEBI" id="CHEBI:17544"/>
        <dbReference type="ChEBI" id="CHEBI:29985"/>
        <dbReference type="ChEBI" id="CHEBI:30616"/>
        <dbReference type="ChEBI" id="CHEBI:43474"/>
        <dbReference type="ChEBI" id="CHEBI:58228"/>
        <dbReference type="ChEBI" id="CHEBI:58359"/>
        <dbReference type="ChEBI" id="CHEBI:456216"/>
        <dbReference type="EC" id="6.3.5.5"/>
    </reaction>
</comment>
<dbReference type="Pfam" id="PF00117">
    <property type="entry name" value="GATase"/>
    <property type="match status" value="1"/>
</dbReference>
<evidence type="ECO:0000256" key="3">
    <source>
        <dbReference type="ARBA" id="ARBA00022598"/>
    </source>
</evidence>
<dbReference type="Gene3D" id="3.50.30.20">
    <property type="entry name" value="Carbamoyl-phosphate synthase small subunit, N-terminal domain"/>
    <property type="match status" value="1"/>
</dbReference>
<keyword evidence="11" id="KW-1185">Reference proteome</keyword>
<feature type="active site" evidence="8">
    <location>
        <position position="355"/>
    </location>
</feature>
<dbReference type="CDD" id="cd01744">
    <property type="entry name" value="GATase1_CPSase"/>
    <property type="match status" value="1"/>
</dbReference>
<organism evidence="10 11">
    <name type="scientific">Desulfobotulus pelophilus</name>
    <dbReference type="NCBI Taxonomy" id="2823377"/>
    <lineage>
        <taxon>Bacteria</taxon>
        <taxon>Pseudomonadati</taxon>
        <taxon>Thermodesulfobacteriota</taxon>
        <taxon>Desulfobacteria</taxon>
        <taxon>Desulfobacterales</taxon>
        <taxon>Desulfobacteraceae</taxon>
        <taxon>Desulfobotulus</taxon>
    </lineage>
</organism>
<dbReference type="Gene3D" id="3.40.50.880">
    <property type="match status" value="1"/>
</dbReference>
<comment type="pathway">
    <text evidence="1 8">Amino-acid biosynthesis; L-arginine biosynthesis; carbamoyl phosphate from bicarbonate: step 1/1.</text>
</comment>
<dbReference type="EMBL" id="JAPFPW010000016">
    <property type="protein sequence ID" value="MCW7754842.1"/>
    <property type="molecule type" value="Genomic_DNA"/>
</dbReference>
<evidence type="ECO:0000256" key="7">
    <source>
        <dbReference type="ARBA" id="ARBA00048816"/>
    </source>
</evidence>
<dbReference type="Proteomes" id="UP001209681">
    <property type="component" value="Unassembled WGS sequence"/>
</dbReference>
<evidence type="ECO:0000256" key="5">
    <source>
        <dbReference type="ARBA" id="ARBA00022840"/>
    </source>
</evidence>
<dbReference type="NCBIfam" id="TIGR01368">
    <property type="entry name" value="CPSaseIIsmall"/>
    <property type="match status" value="1"/>
</dbReference>
<evidence type="ECO:0000256" key="8">
    <source>
        <dbReference type="HAMAP-Rule" id="MF_01209"/>
    </source>
</evidence>
<keyword evidence="5 8" id="KW-0067">ATP-binding</keyword>
<dbReference type="Pfam" id="PF00988">
    <property type="entry name" value="CPSase_sm_chain"/>
    <property type="match status" value="1"/>
</dbReference>
<keyword evidence="8" id="KW-0028">Amino-acid biosynthesis</keyword>
<evidence type="ECO:0000256" key="6">
    <source>
        <dbReference type="ARBA" id="ARBA00022962"/>
    </source>
</evidence>
<comment type="caution">
    <text evidence="10">The sequence shown here is derived from an EMBL/GenBank/DDBJ whole genome shotgun (WGS) entry which is preliminary data.</text>
</comment>
<dbReference type="InterPro" id="IPR029062">
    <property type="entry name" value="Class_I_gatase-like"/>
</dbReference>
<keyword evidence="8" id="KW-0055">Arginine biosynthesis</keyword>
<dbReference type="SUPFAM" id="SSF52021">
    <property type="entry name" value="Carbamoyl phosphate synthetase, small subunit N-terminal domain"/>
    <property type="match status" value="1"/>
</dbReference>
<dbReference type="InterPro" id="IPR006274">
    <property type="entry name" value="CarbamoylP_synth_ssu"/>
</dbReference>